<protein>
    <recommendedName>
        <fullName evidence="3">DUF4283 domain-containing protein</fullName>
    </recommendedName>
</protein>
<comment type="caution">
    <text evidence="1">The sequence shown here is derived from an EMBL/GenBank/DDBJ whole genome shotgun (WGS) entry which is preliminary data.</text>
</comment>
<evidence type="ECO:0000313" key="2">
    <source>
        <dbReference type="Proteomes" id="UP000187203"/>
    </source>
</evidence>
<accession>A0A1R3I3R4</accession>
<dbReference type="EMBL" id="AWUE01018987">
    <property type="protein sequence ID" value="OMO77213.1"/>
    <property type="molecule type" value="Genomic_DNA"/>
</dbReference>
<sequence length="210" mass="23664">MQSFLDQPGKFMEICCSKFHFWDDSGEENIREIWVKLKDVPLFLWHLNFFKEFTSRWGKFIKLADVSMERSTLIAAWVSLISYGTWRKNKFSIKISVDDGFIDDRIKKDFGYRGSSGDEVNLNDNGSCSGERTLGSTPEALENDDFINGTTTIAETLVNEVVINEVSEEVVLGMVSRGEVVDSINNKMNVALEEELMCGGGFIANVSEVS</sequence>
<dbReference type="Proteomes" id="UP000187203">
    <property type="component" value="Unassembled WGS sequence"/>
</dbReference>
<proteinExistence type="predicted"/>
<reference evidence="2" key="1">
    <citation type="submission" date="2013-09" db="EMBL/GenBank/DDBJ databases">
        <title>Corchorus olitorius genome sequencing.</title>
        <authorList>
            <person name="Alam M."/>
            <person name="Haque M.S."/>
            <person name="Islam M.S."/>
            <person name="Emdad E.M."/>
            <person name="Islam M.M."/>
            <person name="Ahmed B."/>
            <person name="Halim A."/>
            <person name="Hossen Q.M.M."/>
            <person name="Hossain M.Z."/>
            <person name="Ahmed R."/>
            <person name="Khan M.M."/>
            <person name="Islam R."/>
            <person name="Rashid M.M."/>
            <person name="Khan S.A."/>
            <person name="Rahman M.S."/>
            <person name="Alam M."/>
            <person name="Yahiya A.S."/>
            <person name="Khan M.S."/>
            <person name="Azam M.S."/>
            <person name="Haque T."/>
            <person name="Lashkar M.Z.H."/>
            <person name="Akhand A.I."/>
            <person name="Morshed G."/>
            <person name="Roy S."/>
            <person name="Uddin K.S."/>
            <person name="Rabeya T."/>
            <person name="Hossain A.S."/>
            <person name="Chowdhury A."/>
            <person name="Snigdha A.R."/>
            <person name="Mortoza M.S."/>
            <person name="Matin S.A."/>
            <person name="Hoque S.M.E."/>
            <person name="Islam M.K."/>
            <person name="Roy D.K."/>
            <person name="Haider R."/>
            <person name="Moosa M.M."/>
            <person name="Elias S.M."/>
            <person name="Hasan A.M."/>
            <person name="Jahan S."/>
            <person name="Shafiuddin M."/>
            <person name="Mahmood N."/>
            <person name="Shommy N.S."/>
        </authorList>
    </citation>
    <scope>NUCLEOTIDE SEQUENCE [LARGE SCALE GENOMIC DNA]</scope>
    <source>
        <strain evidence="2">cv. O-4</strain>
    </source>
</reference>
<dbReference type="OrthoDB" id="10556525at2759"/>
<name>A0A1R3I3R4_9ROSI</name>
<dbReference type="AlphaFoldDB" id="A0A1R3I3R4"/>
<organism evidence="1 2">
    <name type="scientific">Corchorus olitorius</name>
    <dbReference type="NCBI Taxonomy" id="93759"/>
    <lineage>
        <taxon>Eukaryota</taxon>
        <taxon>Viridiplantae</taxon>
        <taxon>Streptophyta</taxon>
        <taxon>Embryophyta</taxon>
        <taxon>Tracheophyta</taxon>
        <taxon>Spermatophyta</taxon>
        <taxon>Magnoliopsida</taxon>
        <taxon>eudicotyledons</taxon>
        <taxon>Gunneridae</taxon>
        <taxon>Pentapetalae</taxon>
        <taxon>rosids</taxon>
        <taxon>malvids</taxon>
        <taxon>Malvales</taxon>
        <taxon>Malvaceae</taxon>
        <taxon>Grewioideae</taxon>
        <taxon>Apeibeae</taxon>
        <taxon>Corchorus</taxon>
    </lineage>
</organism>
<evidence type="ECO:0000313" key="1">
    <source>
        <dbReference type="EMBL" id="OMO77213.1"/>
    </source>
</evidence>
<keyword evidence="2" id="KW-1185">Reference proteome</keyword>
<evidence type="ECO:0008006" key="3">
    <source>
        <dbReference type="Google" id="ProtNLM"/>
    </source>
</evidence>
<gene>
    <name evidence="1" type="ORF">COLO4_25279</name>
</gene>